<dbReference type="RefSeq" id="WP_248906611.1">
    <property type="nucleotide sequence ID" value="NZ_CP109979.1"/>
</dbReference>
<dbReference type="GeneID" id="76199672"/>
<dbReference type="EMBL" id="JBHTAX010000001">
    <property type="protein sequence ID" value="MFC7190094.1"/>
    <property type="molecule type" value="Genomic_DNA"/>
</dbReference>
<dbReference type="Proteomes" id="UP001596417">
    <property type="component" value="Unassembled WGS sequence"/>
</dbReference>
<reference evidence="2 3" key="1">
    <citation type="journal article" date="2019" name="Int. J. Syst. Evol. Microbiol.">
        <title>The Global Catalogue of Microorganisms (GCM) 10K type strain sequencing project: providing services to taxonomists for standard genome sequencing and annotation.</title>
        <authorList>
            <consortium name="The Broad Institute Genomics Platform"/>
            <consortium name="The Broad Institute Genome Sequencing Center for Infectious Disease"/>
            <person name="Wu L."/>
            <person name="Ma J."/>
        </authorList>
    </citation>
    <scope>NUCLEOTIDE SEQUENCE [LARGE SCALE GENOMIC DNA]</scope>
    <source>
        <strain evidence="2 3">RDMS1</strain>
    </source>
</reference>
<keyword evidence="3" id="KW-1185">Reference proteome</keyword>
<accession>A0ABD5YL58</accession>
<keyword evidence="1" id="KW-1133">Transmembrane helix</keyword>
<keyword evidence="1" id="KW-0812">Transmembrane</keyword>
<keyword evidence="1" id="KW-0472">Membrane</keyword>
<comment type="caution">
    <text evidence="2">The sequence shown here is derived from an EMBL/GenBank/DDBJ whole genome shotgun (WGS) entry which is preliminary data.</text>
</comment>
<name>A0ABD5YL58_9EURY</name>
<organism evidence="2 3">
    <name type="scientific">Halocatena marina</name>
    <dbReference type="NCBI Taxonomy" id="2934937"/>
    <lineage>
        <taxon>Archaea</taxon>
        <taxon>Methanobacteriati</taxon>
        <taxon>Methanobacteriota</taxon>
        <taxon>Stenosarchaea group</taxon>
        <taxon>Halobacteria</taxon>
        <taxon>Halobacteriales</taxon>
        <taxon>Natronomonadaceae</taxon>
        <taxon>Halocatena</taxon>
    </lineage>
</organism>
<gene>
    <name evidence="2" type="ORF">ACFQL7_09670</name>
</gene>
<sequence>MTGSRTAIAVVGLIGSLLISVLLWWYFDSFVFFLFVPFVPFLFRGSKSEEPLYYCPSCGFQTKNTAYGYCPRDGTKLEAEK</sequence>
<proteinExistence type="predicted"/>
<dbReference type="AlphaFoldDB" id="A0ABD5YL58"/>
<evidence type="ECO:0000313" key="3">
    <source>
        <dbReference type="Proteomes" id="UP001596417"/>
    </source>
</evidence>
<feature type="transmembrane region" description="Helical" evidence="1">
    <location>
        <begin position="7"/>
        <end position="27"/>
    </location>
</feature>
<evidence type="ECO:0000256" key="1">
    <source>
        <dbReference type="SAM" id="Phobius"/>
    </source>
</evidence>
<protein>
    <recommendedName>
        <fullName evidence="4">LITAF domain-containing protein</fullName>
    </recommendedName>
</protein>
<evidence type="ECO:0000313" key="2">
    <source>
        <dbReference type="EMBL" id="MFC7190094.1"/>
    </source>
</evidence>
<evidence type="ECO:0008006" key="4">
    <source>
        <dbReference type="Google" id="ProtNLM"/>
    </source>
</evidence>